<keyword evidence="3" id="KW-1185">Reference proteome</keyword>
<accession>A0AAE7NDM8</accession>
<dbReference type="EMBL" id="MT907511">
    <property type="protein sequence ID" value="QOW03297.1"/>
    <property type="molecule type" value="Genomic_RNA"/>
</dbReference>
<name>A0AAE7NDM8_9NIDO</name>
<dbReference type="GeneID" id="80539504"/>
<dbReference type="RefSeq" id="YP_010800855.1">
    <property type="nucleotide sequence ID" value="NC_076908.1"/>
</dbReference>
<evidence type="ECO:0000256" key="1">
    <source>
        <dbReference type="SAM" id="MobiDB-lite"/>
    </source>
</evidence>
<feature type="region of interest" description="Disordered" evidence="1">
    <location>
        <begin position="1"/>
        <end position="31"/>
    </location>
</feature>
<dbReference type="Proteomes" id="UP000830352">
    <property type="component" value="Segment"/>
</dbReference>
<organism evidence="2 3">
    <name type="scientific">Macrobrachium rosenbergii Golda virus</name>
    <dbReference type="NCBI Taxonomy" id="2783683"/>
    <lineage>
        <taxon>Viruses</taxon>
        <taxon>Riboviria</taxon>
        <taxon>Orthornavirae</taxon>
        <taxon>Pisuviricota</taxon>
        <taxon>Pisoniviricetes</taxon>
        <taxon>Nidovirales</taxon>
        <taxon>Ronidovirineae</taxon>
        <taxon>Roniviridae</taxon>
        <taxon>Okanivirinae</taxon>
        <taxon>Nimanivirus</taxon>
        <taxon>Marovirus</taxon>
        <taxon>Nimanivirus lahi</taxon>
    </lineage>
</organism>
<sequence length="125" mass="14072">MSYYANMGRGRGRGRRNNNNQNGYKQPRPMQVPPVRINCVHCGHHPGDPNSVSTGSITRFHMEHFFNAVQEGYDFQLLSHPALPGFLVISAKYGKMPPVDYVPSFITNVRKQKPEKQNPGATMSD</sequence>
<reference evidence="2" key="1">
    <citation type="journal article" date="2020" name="Viruses">
        <title>A Novel RNA Virus, Macrobrachium rosenbergii Golda Virus (MrGV), Linked to Mass Mortalities of the Larval Giant Freshwater Prawn in Bangladesh.</title>
        <authorList>
            <person name="Hooper C."/>
            <person name="Debnath P.P."/>
            <person name="Biswas S."/>
            <person name="van Aerle R."/>
            <person name="Bateman K.S."/>
            <person name="Basak S.K."/>
            <person name="Rahman M.M."/>
            <person name="Mohan C.V."/>
            <person name="Islam H.M.R."/>
            <person name="Ross S."/>
            <person name="Stentiford G.D."/>
            <person name="Currie D."/>
            <person name="Bass D."/>
        </authorList>
    </citation>
    <scope>NUCLEOTIDE SEQUENCE</scope>
    <source>
        <strain evidence="2">LH1-2018</strain>
    </source>
</reference>
<proteinExistence type="predicted"/>
<evidence type="ECO:0000313" key="2">
    <source>
        <dbReference type="EMBL" id="QOW03297.1"/>
    </source>
</evidence>
<protein>
    <submittedName>
        <fullName evidence="2">ORF2</fullName>
    </submittedName>
</protein>
<evidence type="ECO:0000313" key="3">
    <source>
        <dbReference type="Proteomes" id="UP000830352"/>
    </source>
</evidence>
<dbReference type="KEGG" id="vg:80539504"/>